<evidence type="ECO:0000313" key="2">
    <source>
        <dbReference type="Proteomes" id="UP001153332"/>
    </source>
</evidence>
<keyword evidence="2" id="KW-1185">Reference proteome</keyword>
<sequence length="114" mass="12542">MALAAVYQQFLAAPNPSYLAENATLNYITTTTTFKGSSEIIQHLSTLRKQINKKKENVLSLVHGQNAIATEIETGLEFVTSGASYLPALDDNFLADRTVYIPIVSFLRSCSYHA</sequence>
<gene>
    <name evidence="1" type="ORF">O1611_g1346</name>
</gene>
<organism evidence="1 2">
    <name type="scientific">Lasiodiplodia mahajangana</name>
    <dbReference type="NCBI Taxonomy" id="1108764"/>
    <lineage>
        <taxon>Eukaryota</taxon>
        <taxon>Fungi</taxon>
        <taxon>Dikarya</taxon>
        <taxon>Ascomycota</taxon>
        <taxon>Pezizomycotina</taxon>
        <taxon>Dothideomycetes</taxon>
        <taxon>Dothideomycetes incertae sedis</taxon>
        <taxon>Botryosphaeriales</taxon>
        <taxon>Botryosphaeriaceae</taxon>
        <taxon>Lasiodiplodia</taxon>
    </lineage>
</organism>
<dbReference type="EMBL" id="JAPUUL010000155">
    <property type="protein sequence ID" value="KAJ8132272.1"/>
    <property type="molecule type" value="Genomic_DNA"/>
</dbReference>
<accession>A0ACC2JY60</accession>
<dbReference type="Proteomes" id="UP001153332">
    <property type="component" value="Unassembled WGS sequence"/>
</dbReference>
<comment type="caution">
    <text evidence="1">The sequence shown here is derived from an EMBL/GenBank/DDBJ whole genome shotgun (WGS) entry which is preliminary data.</text>
</comment>
<proteinExistence type="predicted"/>
<evidence type="ECO:0000313" key="1">
    <source>
        <dbReference type="EMBL" id="KAJ8132272.1"/>
    </source>
</evidence>
<reference evidence="1" key="1">
    <citation type="submission" date="2022-12" db="EMBL/GenBank/DDBJ databases">
        <title>Genome Sequence of Lasiodiplodia mahajangana.</title>
        <authorList>
            <person name="Buettner E."/>
        </authorList>
    </citation>
    <scope>NUCLEOTIDE SEQUENCE</scope>
    <source>
        <strain evidence="1">VT137</strain>
    </source>
</reference>
<name>A0ACC2JY60_9PEZI</name>
<protein>
    <submittedName>
        <fullName evidence="1">Uncharacterized protein</fullName>
    </submittedName>
</protein>